<evidence type="ECO:0000313" key="3">
    <source>
        <dbReference type="Proteomes" id="UP000481252"/>
    </source>
</evidence>
<evidence type="ECO:0000313" key="2">
    <source>
        <dbReference type="EMBL" id="NGN44593.1"/>
    </source>
</evidence>
<dbReference type="Pfam" id="PF12680">
    <property type="entry name" value="SnoaL_2"/>
    <property type="match status" value="1"/>
</dbReference>
<accession>A0A7C9REC0</accession>
<dbReference type="Proteomes" id="UP000481252">
    <property type="component" value="Unassembled WGS sequence"/>
</dbReference>
<name>A0A7C9REC0_9HYPH</name>
<comment type="caution">
    <text evidence="2">The sequence shown here is derived from an EMBL/GenBank/DDBJ whole genome shotgun (WGS) entry which is preliminary data.</text>
</comment>
<feature type="domain" description="SnoaL-like" evidence="1">
    <location>
        <begin position="19"/>
        <end position="126"/>
    </location>
</feature>
<reference evidence="2 3" key="1">
    <citation type="submission" date="2020-02" db="EMBL/GenBank/DDBJ databases">
        <title>Genome sequence of the type strain CGMCC 1.15528 of Mesorhizobium zhangyense.</title>
        <authorList>
            <person name="Gao J."/>
            <person name="Sun J."/>
        </authorList>
    </citation>
    <scope>NUCLEOTIDE SEQUENCE [LARGE SCALE GENOMIC DNA]</scope>
    <source>
        <strain evidence="2 3">CGMCC 1.15528</strain>
    </source>
</reference>
<dbReference type="InterPro" id="IPR037401">
    <property type="entry name" value="SnoaL-like"/>
</dbReference>
<dbReference type="PANTHER" id="PTHR41252:SF1">
    <property type="entry name" value="BLR2505 PROTEIN"/>
    <property type="match status" value="1"/>
</dbReference>
<keyword evidence="3" id="KW-1185">Reference proteome</keyword>
<proteinExistence type="predicted"/>
<organism evidence="2 3">
    <name type="scientific">Mesorhizobium zhangyense</name>
    <dbReference type="NCBI Taxonomy" id="1776730"/>
    <lineage>
        <taxon>Bacteria</taxon>
        <taxon>Pseudomonadati</taxon>
        <taxon>Pseudomonadota</taxon>
        <taxon>Alphaproteobacteria</taxon>
        <taxon>Hyphomicrobiales</taxon>
        <taxon>Phyllobacteriaceae</taxon>
        <taxon>Mesorhizobium</taxon>
    </lineage>
</organism>
<dbReference type="EMBL" id="JAAKZG010000017">
    <property type="protein sequence ID" value="NGN44593.1"/>
    <property type="molecule type" value="Genomic_DNA"/>
</dbReference>
<dbReference type="SUPFAM" id="SSF54427">
    <property type="entry name" value="NTF2-like"/>
    <property type="match status" value="1"/>
</dbReference>
<sequence length="152" mass="17395">MPRADEMTGRNDNEKIVLGFFQNLMKKDLNAFADLWADDAVQDMPFAAGVDGLESTWHGKETLLRHYNKSIPNRRDHVFHIDHLHQTADPDVIVVEARGKSTVGETGRLYDQRYVFIFKLRDGKIVLNREHFNPIIFQKAFDGFTVGVGGKH</sequence>
<gene>
    <name evidence="2" type="ORF">G6N74_26390</name>
</gene>
<dbReference type="AlphaFoldDB" id="A0A7C9REC0"/>
<evidence type="ECO:0000259" key="1">
    <source>
        <dbReference type="Pfam" id="PF12680"/>
    </source>
</evidence>
<protein>
    <submittedName>
        <fullName evidence="2">Nuclear transport factor 2 family protein</fullName>
    </submittedName>
</protein>
<dbReference type="InterPro" id="IPR032710">
    <property type="entry name" value="NTF2-like_dom_sf"/>
</dbReference>
<dbReference type="Gene3D" id="3.10.450.50">
    <property type="match status" value="1"/>
</dbReference>
<dbReference type="PANTHER" id="PTHR41252">
    <property type="entry name" value="BLR2505 PROTEIN"/>
    <property type="match status" value="1"/>
</dbReference>
<dbReference type="RefSeq" id="WP_165120975.1">
    <property type="nucleotide sequence ID" value="NZ_JAAKZG010000017.1"/>
</dbReference>